<dbReference type="AlphaFoldDB" id="A0A328CDH4"/>
<dbReference type="Pfam" id="PF02771">
    <property type="entry name" value="Acyl-CoA_dh_N"/>
    <property type="match status" value="1"/>
</dbReference>
<dbReference type="InterPro" id="IPR013786">
    <property type="entry name" value="AcylCoA_DH/ox_N"/>
</dbReference>
<protein>
    <submittedName>
        <fullName evidence="10">Acyl-CoA dehydrogenase</fullName>
    </submittedName>
</protein>
<dbReference type="PIRSF" id="PIRSF016578">
    <property type="entry name" value="HsaA"/>
    <property type="match status" value="1"/>
</dbReference>
<dbReference type="Gene3D" id="1.10.540.10">
    <property type="entry name" value="Acyl-CoA dehydrogenase/oxidase, N-terminal domain"/>
    <property type="match status" value="1"/>
</dbReference>
<dbReference type="SUPFAM" id="SSF47203">
    <property type="entry name" value="Acyl-CoA dehydrogenase C-terminal domain-like"/>
    <property type="match status" value="1"/>
</dbReference>
<dbReference type="RefSeq" id="WP_111727885.1">
    <property type="nucleotide sequence ID" value="NZ_QHKO01000001.1"/>
</dbReference>
<dbReference type="GO" id="GO:0003995">
    <property type="term" value="F:acyl-CoA dehydrogenase activity"/>
    <property type="evidence" value="ECO:0007669"/>
    <property type="project" value="InterPro"/>
</dbReference>
<comment type="similarity">
    <text evidence="2 6">Belongs to the acyl-CoA dehydrogenase family.</text>
</comment>
<dbReference type="InterPro" id="IPR046373">
    <property type="entry name" value="Acyl-CoA_Oxase/DH_mid-dom_sf"/>
</dbReference>
<name>A0A328CDH4_9DELT</name>
<organism evidence="10 11">
    <name type="scientific">Lujinxingia litoralis</name>
    <dbReference type="NCBI Taxonomy" id="2211119"/>
    <lineage>
        <taxon>Bacteria</taxon>
        <taxon>Deltaproteobacteria</taxon>
        <taxon>Bradymonadales</taxon>
        <taxon>Lujinxingiaceae</taxon>
        <taxon>Lujinxingia</taxon>
    </lineage>
</organism>
<dbReference type="InterPro" id="IPR009075">
    <property type="entry name" value="AcylCo_DH/oxidase_C"/>
</dbReference>
<keyword evidence="5 6" id="KW-0560">Oxidoreductase</keyword>
<keyword evidence="11" id="KW-1185">Reference proteome</keyword>
<sequence>MKKYAQFTDEHDIFRKAVRDFCLNELATHADDWEAAREFPRDVFERMGELGFIGCRYPEELGGSGGDIWHTAVLAEELPRASMAGLTMALLVQSDMATPVIAELGTQEQKEEFLIPALRGEKIAALGISEPGAGSDVAGIRTSAQREGDDFIINGQKTWITNGTRADFITLAVRTDPDNRYGGISLFLFPTDTPGFSVGQKLEKIGNHCSDTAELFFEDCALPARYMLGEEGAGFYYIMQNFQGERLVGALTGIASAQIVLDETITYCRERHAFDRPLSGFQVTRHKLAEMETQLEACRALTYHAAQLFERGIPCQREISMAKMLAGEHAMKVIDGCLQLHGGMGYVEEGPVARAWRDARLLSIAGGTTEIMKEIVSKVMGL</sequence>
<dbReference type="SUPFAM" id="SSF56645">
    <property type="entry name" value="Acyl-CoA dehydrogenase NM domain-like"/>
    <property type="match status" value="1"/>
</dbReference>
<dbReference type="Pfam" id="PF02770">
    <property type="entry name" value="Acyl-CoA_dh_M"/>
    <property type="match status" value="1"/>
</dbReference>
<dbReference type="Proteomes" id="UP000249169">
    <property type="component" value="Unassembled WGS sequence"/>
</dbReference>
<dbReference type="InterPro" id="IPR009100">
    <property type="entry name" value="AcylCoA_DH/oxidase_NM_dom_sf"/>
</dbReference>
<dbReference type="PANTHER" id="PTHR48083">
    <property type="entry name" value="MEDIUM-CHAIN SPECIFIC ACYL-COA DEHYDROGENASE, MITOCHONDRIAL-RELATED"/>
    <property type="match status" value="1"/>
</dbReference>
<dbReference type="GO" id="GO:0050660">
    <property type="term" value="F:flavin adenine dinucleotide binding"/>
    <property type="evidence" value="ECO:0007669"/>
    <property type="project" value="InterPro"/>
</dbReference>
<dbReference type="PROSITE" id="PS00073">
    <property type="entry name" value="ACYL_COA_DH_2"/>
    <property type="match status" value="1"/>
</dbReference>
<gene>
    <name evidence="10" type="ORF">DL240_00445</name>
</gene>
<keyword evidence="3 6" id="KW-0285">Flavoprotein</keyword>
<dbReference type="Pfam" id="PF00441">
    <property type="entry name" value="Acyl-CoA_dh_1"/>
    <property type="match status" value="1"/>
</dbReference>
<evidence type="ECO:0000256" key="1">
    <source>
        <dbReference type="ARBA" id="ARBA00001974"/>
    </source>
</evidence>
<dbReference type="InterPro" id="IPR006089">
    <property type="entry name" value="Acyl-CoA_DH_CS"/>
</dbReference>
<keyword evidence="4 6" id="KW-0274">FAD</keyword>
<feature type="domain" description="Acyl-CoA dehydrogenase/oxidase C-terminal" evidence="7">
    <location>
        <begin position="232"/>
        <end position="380"/>
    </location>
</feature>
<dbReference type="GO" id="GO:0005737">
    <property type="term" value="C:cytoplasm"/>
    <property type="evidence" value="ECO:0007669"/>
    <property type="project" value="TreeGrafter"/>
</dbReference>
<evidence type="ECO:0000259" key="9">
    <source>
        <dbReference type="Pfam" id="PF02771"/>
    </source>
</evidence>
<dbReference type="GO" id="GO:0033539">
    <property type="term" value="P:fatty acid beta-oxidation using acyl-CoA dehydrogenase"/>
    <property type="evidence" value="ECO:0007669"/>
    <property type="project" value="TreeGrafter"/>
</dbReference>
<dbReference type="InterPro" id="IPR050741">
    <property type="entry name" value="Acyl-CoA_dehydrogenase"/>
</dbReference>
<evidence type="ECO:0000256" key="4">
    <source>
        <dbReference type="ARBA" id="ARBA00022827"/>
    </source>
</evidence>
<comment type="cofactor">
    <cofactor evidence="1 6">
        <name>FAD</name>
        <dbReference type="ChEBI" id="CHEBI:57692"/>
    </cofactor>
</comment>
<evidence type="ECO:0000259" key="7">
    <source>
        <dbReference type="Pfam" id="PF00441"/>
    </source>
</evidence>
<evidence type="ECO:0000256" key="5">
    <source>
        <dbReference type="ARBA" id="ARBA00023002"/>
    </source>
</evidence>
<dbReference type="EMBL" id="QHKO01000001">
    <property type="protein sequence ID" value="RAL24713.1"/>
    <property type="molecule type" value="Genomic_DNA"/>
</dbReference>
<dbReference type="PROSITE" id="PS00072">
    <property type="entry name" value="ACYL_COA_DH_1"/>
    <property type="match status" value="1"/>
</dbReference>
<comment type="caution">
    <text evidence="10">The sequence shown here is derived from an EMBL/GenBank/DDBJ whole genome shotgun (WGS) entry which is preliminary data.</text>
</comment>
<evidence type="ECO:0000313" key="10">
    <source>
        <dbReference type="EMBL" id="RAL24713.1"/>
    </source>
</evidence>
<dbReference type="InterPro" id="IPR006091">
    <property type="entry name" value="Acyl-CoA_Oxase/DH_mid-dom"/>
</dbReference>
<dbReference type="OrthoDB" id="9765339at2"/>
<dbReference type="Gene3D" id="2.40.110.10">
    <property type="entry name" value="Butyryl-CoA Dehydrogenase, subunit A, domain 2"/>
    <property type="match status" value="1"/>
</dbReference>
<evidence type="ECO:0000259" key="8">
    <source>
        <dbReference type="Pfam" id="PF02770"/>
    </source>
</evidence>
<dbReference type="PANTHER" id="PTHR48083:SF6">
    <property type="entry name" value="ACYL-COA DEHYDROGENASE 6"/>
    <property type="match status" value="1"/>
</dbReference>
<feature type="domain" description="Acyl-CoA oxidase/dehydrogenase middle" evidence="8">
    <location>
        <begin position="125"/>
        <end position="220"/>
    </location>
</feature>
<dbReference type="InterPro" id="IPR036250">
    <property type="entry name" value="AcylCo_DH-like_C"/>
</dbReference>
<evidence type="ECO:0000313" key="11">
    <source>
        <dbReference type="Proteomes" id="UP000249169"/>
    </source>
</evidence>
<evidence type="ECO:0000256" key="6">
    <source>
        <dbReference type="RuleBase" id="RU362125"/>
    </source>
</evidence>
<evidence type="ECO:0000256" key="3">
    <source>
        <dbReference type="ARBA" id="ARBA00022630"/>
    </source>
</evidence>
<dbReference type="FunFam" id="1.20.140.10:FF:000001">
    <property type="entry name" value="Acyl-CoA dehydrogenase"/>
    <property type="match status" value="1"/>
</dbReference>
<dbReference type="FunFam" id="2.40.110.10:FF:000002">
    <property type="entry name" value="Acyl-CoA dehydrogenase fadE12"/>
    <property type="match status" value="1"/>
</dbReference>
<evidence type="ECO:0000256" key="2">
    <source>
        <dbReference type="ARBA" id="ARBA00009347"/>
    </source>
</evidence>
<dbReference type="InterPro" id="IPR037069">
    <property type="entry name" value="AcylCoA_DH/ox_N_sf"/>
</dbReference>
<accession>A0A328CDH4</accession>
<reference evidence="10 11" key="1">
    <citation type="submission" date="2018-05" db="EMBL/GenBank/DDBJ databases">
        <title>Lujinxingia marina gen. nov. sp. nov., a new facultative anaerobic member of the class Deltaproteobacteria, and proposal of Lujinxingaceae fam. nov.</title>
        <authorList>
            <person name="Li C.-M."/>
        </authorList>
    </citation>
    <scope>NUCLEOTIDE SEQUENCE [LARGE SCALE GENOMIC DNA]</scope>
    <source>
        <strain evidence="10 11">B210</strain>
    </source>
</reference>
<proteinExistence type="inferred from homology"/>
<dbReference type="Gene3D" id="1.20.140.10">
    <property type="entry name" value="Butyryl-CoA Dehydrogenase, subunit A, domain 3"/>
    <property type="match status" value="1"/>
</dbReference>
<feature type="domain" description="Acyl-CoA dehydrogenase/oxidase N-terminal" evidence="9">
    <location>
        <begin position="8"/>
        <end position="121"/>
    </location>
</feature>